<gene>
    <name evidence="3" type="ORF">F9Y85_03720</name>
</gene>
<dbReference type="PANTHER" id="PTHR43747">
    <property type="entry name" value="FAD-BINDING PROTEIN"/>
    <property type="match status" value="1"/>
</dbReference>
<keyword evidence="2" id="KW-0274">FAD</keyword>
<accession>A0A8I2KJY9</accession>
<evidence type="ECO:0000256" key="1">
    <source>
        <dbReference type="PIRSR" id="PIRSR011396-1"/>
    </source>
</evidence>
<comment type="caution">
    <text evidence="3">The sequence shown here is derived from an EMBL/GenBank/DDBJ whole genome shotgun (WGS) entry which is preliminary data.</text>
</comment>
<feature type="binding site" evidence="2">
    <location>
        <begin position="14"/>
        <end position="17"/>
    </location>
    <ligand>
        <name>FAD</name>
        <dbReference type="ChEBI" id="CHEBI:57692"/>
    </ligand>
</feature>
<evidence type="ECO:0000313" key="3">
    <source>
        <dbReference type="EMBL" id="NLR20435.1"/>
    </source>
</evidence>
<proteinExistence type="predicted"/>
<dbReference type="EMBL" id="WEIA01000002">
    <property type="protein sequence ID" value="NLR20435.1"/>
    <property type="molecule type" value="Genomic_DNA"/>
</dbReference>
<feature type="binding site" evidence="2">
    <location>
        <position position="193"/>
    </location>
    <ligand>
        <name>FAD</name>
        <dbReference type="ChEBI" id="CHEBI:57692"/>
    </ligand>
</feature>
<dbReference type="GO" id="GO:0000166">
    <property type="term" value="F:nucleotide binding"/>
    <property type="evidence" value="ECO:0007669"/>
    <property type="project" value="UniProtKB-KW"/>
</dbReference>
<name>A0A8I2KJY9_9GAMM</name>
<feature type="active site" evidence="1">
    <location>
        <position position="83"/>
    </location>
</feature>
<dbReference type="PANTHER" id="PTHR43747:SF4">
    <property type="entry name" value="FLAVIN-DEPENDENT TRYPTOPHAN HALOGENASE"/>
    <property type="match status" value="1"/>
</dbReference>
<dbReference type="AlphaFoldDB" id="A0A8I2KJY9"/>
<dbReference type="PROSITE" id="PS51257">
    <property type="entry name" value="PROKAR_LIPOPROTEIN"/>
    <property type="match status" value="1"/>
</dbReference>
<dbReference type="InterPro" id="IPR050816">
    <property type="entry name" value="Flavin-dep_Halogenase_NPB"/>
</dbReference>
<feature type="binding site" evidence="2">
    <location>
        <position position="344"/>
    </location>
    <ligand>
        <name>FAD</name>
        <dbReference type="ChEBI" id="CHEBI:57692"/>
    </ligand>
</feature>
<dbReference type="Gene3D" id="3.50.50.60">
    <property type="entry name" value="FAD/NAD(P)-binding domain"/>
    <property type="match status" value="1"/>
</dbReference>
<dbReference type="GO" id="GO:0004497">
    <property type="term" value="F:monooxygenase activity"/>
    <property type="evidence" value="ECO:0007669"/>
    <property type="project" value="InterPro"/>
</dbReference>
<dbReference type="PIRSF" id="PIRSF011396">
    <property type="entry name" value="Trp_halogenase"/>
    <property type="match status" value="1"/>
</dbReference>
<dbReference type="SUPFAM" id="SSF51905">
    <property type="entry name" value="FAD/NAD(P)-binding domain"/>
    <property type="match status" value="1"/>
</dbReference>
<dbReference type="Proteomes" id="UP000646877">
    <property type="component" value="Unassembled WGS sequence"/>
</dbReference>
<dbReference type="InterPro" id="IPR033856">
    <property type="entry name" value="Trp_halogen"/>
</dbReference>
<evidence type="ECO:0000313" key="4">
    <source>
        <dbReference type="Proteomes" id="UP000646877"/>
    </source>
</evidence>
<keyword evidence="2" id="KW-0285">Flavoprotein</keyword>
<feature type="binding site" evidence="2">
    <location>
        <position position="83"/>
    </location>
    <ligand>
        <name>7-chloro-L-tryptophan</name>
        <dbReference type="ChEBI" id="CHEBI:58713"/>
    </ligand>
</feature>
<reference evidence="3" key="1">
    <citation type="submission" date="2019-10" db="EMBL/GenBank/DDBJ databases">
        <authorList>
            <person name="Paulsen S."/>
        </authorList>
    </citation>
    <scope>NUCLEOTIDE SEQUENCE</scope>
    <source>
        <strain evidence="3">LMG 19692</strain>
    </source>
</reference>
<protein>
    <submittedName>
        <fullName evidence="3">Tryptophan 7-halogenase</fullName>
    </submittedName>
</protein>
<keyword evidence="2" id="KW-0547">Nucleotide-binding</keyword>
<organism evidence="3 4">
    <name type="scientific">Pseudoalteromonas maricaloris</name>
    <dbReference type="NCBI Taxonomy" id="184924"/>
    <lineage>
        <taxon>Bacteria</taxon>
        <taxon>Pseudomonadati</taxon>
        <taxon>Pseudomonadota</taxon>
        <taxon>Gammaproteobacteria</taxon>
        <taxon>Alteromonadales</taxon>
        <taxon>Pseudoalteromonadaceae</taxon>
        <taxon>Pseudoalteromonas</taxon>
    </lineage>
</organism>
<dbReference type="InterPro" id="IPR006905">
    <property type="entry name" value="Flavin_halogenase"/>
</dbReference>
<evidence type="ECO:0000256" key="2">
    <source>
        <dbReference type="PIRSR" id="PIRSR011396-2"/>
    </source>
</evidence>
<dbReference type="InterPro" id="IPR036188">
    <property type="entry name" value="FAD/NAD-bd_sf"/>
</dbReference>
<feature type="binding site" evidence="2">
    <location>
        <position position="353"/>
    </location>
    <ligand>
        <name>L-tryptophan</name>
        <dbReference type="ChEBI" id="CHEBI:57912"/>
    </ligand>
</feature>
<sequence>MNLKEISKVVIVGGGTAGWIAACHIAKKLNPNENDNISITLLDSPDIPTIGVGEGTVPVIKDTLKYFGIKESDFIGQCDVTFKHSIKFVNWCHNPSAVEEDFYHHLFDFPNIRPFDVTPHWLLNKELASKKYADLVSVQSYICEKALPPKRLSDKEFSGLFNYAYHLDAGKFTELLRQHAIHKLGVKNLKCNVTKANLNEEHFIESLELDNGERVKGDFFVDCSGFQSLLIEQSLGGKFIDKGSELLADTALAVQVDYDTPNATIKPYTTSTAQKYGWIWDIGLTTRRGIGYVYSSKYQTEESARSTLLNYIEDSKMLSQVRKLPMKVGYQQTPWINNCVAMGLSQGFVEPLEATGLLMFDVTARMFAEAFPRDVENIKLRQKRFNEDVTQMWESTTDFIKLHYYLSKRDDSAFWIDNRNENSLSNELKEKLQLWRAKIPSQFDFRSNLDLFRVSNYLYVLYGMNYYTHLSIQPPSGEASALSKLLEDIQKGVSYCSNNLRGHRETLEHIKRSVVHVGQK</sequence>
<dbReference type="Pfam" id="PF04820">
    <property type="entry name" value="Trp_halogenase"/>
    <property type="match status" value="1"/>
</dbReference>